<feature type="compositionally biased region" description="Low complexity" evidence="4">
    <location>
        <begin position="102"/>
        <end position="119"/>
    </location>
</feature>
<feature type="compositionally biased region" description="Acidic residues" evidence="4">
    <location>
        <begin position="327"/>
        <end position="336"/>
    </location>
</feature>
<protein>
    <submittedName>
        <fullName evidence="6">Histone deacetylase complex subunit</fullName>
    </submittedName>
</protein>
<dbReference type="OrthoDB" id="418595at2759"/>
<dbReference type="InterPro" id="IPR001965">
    <property type="entry name" value="Znf_PHD"/>
</dbReference>
<evidence type="ECO:0000313" key="7">
    <source>
        <dbReference type="Proteomes" id="UP001151518"/>
    </source>
</evidence>
<sequence length="571" mass="62545">MVLELQQPTHNPALLLGTPEQELSFVRIYTQLERSISGAHYKGLADPTAHISPLSSGRRCPGGFAQLLECQHSHRRAAGSQEPGDSRERRNSSTRASDSRDTPTTTQQPSEQPEQPEQLEQLDEPGDSDNEGSDSNTDSDDNDDGVVRCVCGERNDGELMIQCEVCQVWQHTLCMGIRDEAHIPDQYYCEKCRPEDHPYVNSRPRTLVLAEASALGTMMRRSAALAVAKMTAREEYRSAAAAAAIAASVAAATARSRKASKKQGGKRPDATRKKAKPKEDEPESSDAVSDPLHDDALTSPAKQGTAARRTQTPKRPASKRRKTDDLPAADENDCSDGLDAITVMDDRPRNRSVSTVVKPDDLGAGLADKRRGKSAPGSPQLSCSPSPTLQSLLYGDKTERPVKRRRTGGSVRGKTRMTVSAANSPHLDTGLFSESTEPPAETEPLPQFAPLEMVDIDGNSITIPPHLLNAQGQPMFSSASEETMCRIRYPHQRASVTELGRRAKQLLEWLGKMQSEWELEAPVSPQVSEAPTSPINPADWPDDHDARPPRSTGAIMEDLVWRLIRFQETYP</sequence>
<feature type="region of interest" description="Disordered" evidence="4">
    <location>
        <begin position="256"/>
        <end position="412"/>
    </location>
</feature>
<dbReference type="GO" id="GO:0033698">
    <property type="term" value="C:Rpd3L complex"/>
    <property type="evidence" value="ECO:0007669"/>
    <property type="project" value="TreeGrafter"/>
</dbReference>
<keyword evidence="2" id="KW-0863">Zinc-finger</keyword>
<dbReference type="PROSITE" id="PS01359">
    <property type="entry name" value="ZF_PHD_1"/>
    <property type="match status" value="1"/>
</dbReference>
<dbReference type="GO" id="GO:0070210">
    <property type="term" value="C:Rpd3L-Expanded complex"/>
    <property type="evidence" value="ECO:0007669"/>
    <property type="project" value="TreeGrafter"/>
</dbReference>
<accession>A0A9W8FXJ4</accession>
<dbReference type="SMART" id="SM00249">
    <property type="entry name" value="PHD"/>
    <property type="match status" value="1"/>
</dbReference>
<evidence type="ECO:0000256" key="2">
    <source>
        <dbReference type="ARBA" id="ARBA00022771"/>
    </source>
</evidence>
<organism evidence="6 7">
    <name type="scientific">Coemansia spiralis</name>
    <dbReference type="NCBI Taxonomy" id="417178"/>
    <lineage>
        <taxon>Eukaryota</taxon>
        <taxon>Fungi</taxon>
        <taxon>Fungi incertae sedis</taxon>
        <taxon>Zoopagomycota</taxon>
        <taxon>Kickxellomycotina</taxon>
        <taxon>Kickxellomycetes</taxon>
        <taxon>Kickxellales</taxon>
        <taxon>Kickxellaceae</taxon>
        <taxon>Coemansia</taxon>
    </lineage>
</organism>
<feature type="compositionally biased region" description="Acidic residues" evidence="4">
    <location>
        <begin position="120"/>
        <end position="144"/>
    </location>
</feature>
<evidence type="ECO:0000256" key="1">
    <source>
        <dbReference type="ARBA" id="ARBA00022723"/>
    </source>
</evidence>
<evidence type="ECO:0000259" key="5">
    <source>
        <dbReference type="SMART" id="SM00249"/>
    </source>
</evidence>
<dbReference type="InterPro" id="IPR019786">
    <property type="entry name" value="Zinc_finger_PHD-type_CS"/>
</dbReference>
<feature type="region of interest" description="Disordered" evidence="4">
    <location>
        <begin position="73"/>
        <end position="145"/>
    </location>
</feature>
<reference evidence="6" key="1">
    <citation type="submission" date="2022-07" db="EMBL/GenBank/DDBJ databases">
        <title>Phylogenomic reconstructions and comparative analyses of Kickxellomycotina fungi.</title>
        <authorList>
            <person name="Reynolds N.K."/>
            <person name="Stajich J.E."/>
            <person name="Barry K."/>
            <person name="Grigoriev I.V."/>
            <person name="Crous P."/>
            <person name="Smith M.E."/>
        </authorList>
    </citation>
    <scope>NUCLEOTIDE SEQUENCE</scope>
    <source>
        <strain evidence="6">NRRL 3115</strain>
    </source>
</reference>
<dbReference type="PANTHER" id="PTHR47793:SF1">
    <property type="entry name" value="HISTONE DEACETYLASE COMPLEX SUBUNIT CTI6"/>
    <property type="match status" value="1"/>
</dbReference>
<dbReference type="GO" id="GO:0008270">
    <property type="term" value="F:zinc ion binding"/>
    <property type="evidence" value="ECO:0007669"/>
    <property type="project" value="UniProtKB-KW"/>
</dbReference>
<proteinExistence type="predicted"/>
<comment type="caution">
    <text evidence="6">The sequence shown here is derived from an EMBL/GenBank/DDBJ whole genome shotgun (WGS) entry which is preliminary data.</text>
</comment>
<dbReference type="Gene3D" id="3.30.40.10">
    <property type="entry name" value="Zinc/RING finger domain, C3HC4 (zinc finger)"/>
    <property type="match status" value="1"/>
</dbReference>
<gene>
    <name evidence="6" type="primary">CTI6</name>
    <name evidence="6" type="ORF">GGI25_006079</name>
</gene>
<dbReference type="InterPro" id="IPR053051">
    <property type="entry name" value="HDAC_complex_subunit"/>
</dbReference>
<name>A0A9W8FXJ4_9FUNG</name>
<dbReference type="InterPro" id="IPR013083">
    <property type="entry name" value="Znf_RING/FYVE/PHD"/>
</dbReference>
<feature type="compositionally biased region" description="Polar residues" evidence="4">
    <location>
        <begin position="525"/>
        <end position="535"/>
    </location>
</feature>
<feature type="compositionally biased region" description="Basic and acidic residues" evidence="4">
    <location>
        <begin position="84"/>
        <end position="101"/>
    </location>
</feature>
<dbReference type="SUPFAM" id="SSF57903">
    <property type="entry name" value="FYVE/PHD zinc finger"/>
    <property type="match status" value="1"/>
</dbReference>
<evidence type="ECO:0000256" key="4">
    <source>
        <dbReference type="SAM" id="MobiDB-lite"/>
    </source>
</evidence>
<evidence type="ECO:0000256" key="3">
    <source>
        <dbReference type="ARBA" id="ARBA00022833"/>
    </source>
</evidence>
<evidence type="ECO:0000313" key="6">
    <source>
        <dbReference type="EMBL" id="KAJ2669654.1"/>
    </source>
</evidence>
<feature type="compositionally biased region" description="Basic residues" evidence="4">
    <location>
        <begin position="256"/>
        <end position="265"/>
    </location>
</feature>
<feature type="compositionally biased region" description="Polar residues" evidence="4">
    <location>
        <begin position="377"/>
        <end position="391"/>
    </location>
</feature>
<dbReference type="EMBL" id="JANBTW010000144">
    <property type="protein sequence ID" value="KAJ2669654.1"/>
    <property type="molecule type" value="Genomic_DNA"/>
</dbReference>
<dbReference type="InterPro" id="IPR011011">
    <property type="entry name" value="Znf_FYVE_PHD"/>
</dbReference>
<dbReference type="GO" id="GO:0061188">
    <property type="term" value="P:negative regulation of rDNA heterochromatin formation"/>
    <property type="evidence" value="ECO:0007669"/>
    <property type="project" value="TreeGrafter"/>
</dbReference>
<keyword evidence="3" id="KW-0862">Zinc</keyword>
<dbReference type="PANTHER" id="PTHR47793">
    <property type="entry name" value="HISTONE DEACETYLASE COMPLEX SUBUNIT CTI6"/>
    <property type="match status" value="1"/>
</dbReference>
<dbReference type="Pfam" id="PF20826">
    <property type="entry name" value="PHD_5"/>
    <property type="match status" value="1"/>
</dbReference>
<keyword evidence="1" id="KW-0479">Metal-binding</keyword>
<feature type="region of interest" description="Disordered" evidence="4">
    <location>
        <begin position="522"/>
        <end position="547"/>
    </location>
</feature>
<feature type="domain" description="Zinc finger PHD-type" evidence="5">
    <location>
        <begin position="148"/>
        <end position="193"/>
    </location>
</feature>
<dbReference type="AlphaFoldDB" id="A0A9W8FXJ4"/>
<dbReference type="Proteomes" id="UP001151518">
    <property type="component" value="Unassembled WGS sequence"/>
</dbReference>
<dbReference type="GO" id="GO:0061186">
    <property type="term" value="P:negative regulation of silent mating-type cassette heterochromatin formation"/>
    <property type="evidence" value="ECO:0007669"/>
    <property type="project" value="TreeGrafter"/>
</dbReference>
<dbReference type="CDD" id="cd15550">
    <property type="entry name" value="PHD_MLL5"/>
    <property type="match status" value="1"/>
</dbReference>